<evidence type="ECO:0000313" key="3">
    <source>
        <dbReference type="Proteomes" id="UP001231189"/>
    </source>
</evidence>
<sequence>MASPANSSNQASGSGSKKEEAIGDMLNRLGIEDDELDDLVFEEEESAPKQGMKWMALARVHTANNFSPLTFENHMRNAWSPAQQIEFHHLEGNLFTVQCFCLGDWLKIKEGGPWLFRQNTVCIEEYDGLRNPDEIDLNYFDTWLQIHKLPVGYRNEALVKNLTEKKVGKALKVETDVQGMGNFVRVKIRLDVRKVLARFVSIVREGHREIYKIQYEKMPRFCGACGLIGHTHLECGSGEHDEDKLKWGDFLKADWETWFGRGFSNFRGGGQRGGRSGRFGERSANRGGRDNDGRDRSLVPWRHNAIVNSGLVTTERELDDTATSPGKVKDMELDKKDLSNPAAKRSLEMGDLIPDKNHPTDEVANHHGLGAMLMDGENQDGVTNENTEKDRKKRTKKDGANSSSLGSAESREDSVRSQ</sequence>
<comment type="caution">
    <text evidence="2">The sequence shown here is derived from an EMBL/GenBank/DDBJ whole genome shotgun (WGS) entry which is preliminary data.</text>
</comment>
<feature type="region of interest" description="Disordered" evidence="1">
    <location>
        <begin position="269"/>
        <end position="297"/>
    </location>
</feature>
<name>A0AAD8VWD5_LOLMU</name>
<organism evidence="2 3">
    <name type="scientific">Lolium multiflorum</name>
    <name type="common">Italian ryegrass</name>
    <name type="synonym">Lolium perenne subsp. multiflorum</name>
    <dbReference type="NCBI Taxonomy" id="4521"/>
    <lineage>
        <taxon>Eukaryota</taxon>
        <taxon>Viridiplantae</taxon>
        <taxon>Streptophyta</taxon>
        <taxon>Embryophyta</taxon>
        <taxon>Tracheophyta</taxon>
        <taxon>Spermatophyta</taxon>
        <taxon>Magnoliopsida</taxon>
        <taxon>Liliopsida</taxon>
        <taxon>Poales</taxon>
        <taxon>Poaceae</taxon>
        <taxon>BOP clade</taxon>
        <taxon>Pooideae</taxon>
        <taxon>Poodae</taxon>
        <taxon>Poeae</taxon>
        <taxon>Poeae Chloroplast Group 2 (Poeae type)</taxon>
        <taxon>Loliodinae</taxon>
        <taxon>Loliinae</taxon>
        <taxon>Lolium</taxon>
    </lineage>
</organism>
<dbReference type="Proteomes" id="UP001231189">
    <property type="component" value="Unassembled WGS sequence"/>
</dbReference>
<reference evidence="2" key="1">
    <citation type="submission" date="2023-07" db="EMBL/GenBank/DDBJ databases">
        <title>A chromosome-level genome assembly of Lolium multiflorum.</title>
        <authorList>
            <person name="Chen Y."/>
            <person name="Copetti D."/>
            <person name="Kolliker R."/>
            <person name="Studer B."/>
        </authorList>
    </citation>
    <scope>NUCLEOTIDE SEQUENCE</scope>
    <source>
        <strain evidence="2">02402/16</strain>
        <tissue evidence="2">Leaf</tissue>
    </source>
</reference>
<evidence type="ECO:0000256" key="1">
    <source>
        <dbReference type="SAM" id="MobiDB-lite"/>
    </source>
</evidence>
<feature type="compositionally biased region" description="Basic and acidic residues" evidence="1">
    <location>
        <begin position="278"/>
        <end position="297"/>
    </location>
</feature>
<evidence type="ECO:0000313" key="2">
    <source>
        <dbReference type="EMBL" id="KAK1619625.1"/>
    </source>
</evidence>
<accession>A0AAD8VWD5</accession>
<feature type="region of interest" description="Disordered" evidence="1">
    <location>
        <begin position="1"/>
        <end position="24"/>
    </location>
</feature>
<feature type="compositionally biased region" description="Low complexity" evidence="1">
    <location>
        <begin position="1"/>
        <end position="15"/>
    </location>
</feature>
<dbReference type="PANTHER" id="PTHR31286">
    <property type="entry name" value="GLYCINE-RICH CELL WALL STRUCTURAL PROTEIN 1.8-LIKE"/>
    <property type="match status" value="1"/>
</dbReference>
<dbReference type="InterPro" id="IPR040256">
    <property type="entry name" value="At4g02000-like"/>
</dbReference>
<dbReference type="AlphaFoldDB" id="A0AAD8VWD5"/>
<feature type="compositionally biased region" description="Basic and acidic residues" evidence="1">
    <location>
        <begin position="345"/>
        <end position="365"/>
    </location>
</feature>
<evidence type="ECO:0008006" key="4">
    <source>
        <dbReference type="Google" id="ProtNLM"/>
    </source>
</evidence>
<dbReference type="PANTHER" id="PTHR31286:SF167">
    <property type="entry name" value="OS09G0268800 PROTEIN"/>
    <property type="match status" value="1"/>
</dbReference>
<proteinExistence type="predicted"/>
<feature type="compositionally biased region" description="Basic and acidic residues" evidence="1">
    <location>
        <begin position="327"/>
        <end position="338"/>
    </location>
</feature>
<feature type="compositionally biased region" description="Basic and acidic residues" evidence="1">
    <location>
        <begin position="409"/>
        <end position="418"/>
    </location>
</feature>
<gene>
    <name evidence="2" type="ORF">QYE76_025142</name>
</gene>
<keyword evidence="3" id="KW-1185">Reference proteome</keyword>
<protein>
    <recommendedName>
        <fullName evidence="4">DUF4283 domain-containing protein</fullName>
    </recommendedName>
</protein>
<dbReference type="EMBL" id="JAUUTY010000006">
    <property type="protein sequence ID" value="KAK1619625.1"/>
    <property type="molecule type" value="Genomic_DNA"/>
</dbReference>
<feature type="region of interest" description="Disordered" evidence="1">
    <location>
        <begin position="316"/>
        <end position="418"/>
    </location>
</feature>